<sequence>MKKLLLLLPFLLSGCIGTAIDATASAITSTIEVGTTVIKSAVDIVTPDSDDDKD</sequence>
<accession>A0A1W1BJ81</accession>
<organism evidence="1">
    <name type="scientific">hydrothermal vent metagenome</name>
    <dbReference type="NCBI Taxonomy" id="652676"/>
    <lineage>
        <taxon>unclassified sequences</taxon>
        <taxon>metagenomes</taxon>
        <taxon>ecological metagenomes</taxon>
    </lineage>
</organism>
<proteinExistence type="predicted"/>
<gene>
    <name evidence="1" type="ORF">MNB_SUP05-5-176</name>
</gene>
<evidence type="ECO:0008006" key="2">
    <source>
        <dbReference type="Google" id="ProtNLM"/>
    </source>
</evidence>
<dbReference type="PROSITE" id="PS51257">
    <property type="entry name" value="PROKAR_LIPOPROTEIN"/>
    <property type="match status" value="1"/>
</dbReference>
<dbReference type="EMBL" id="FPHJ01000011">
    <property type="protein sequence ID" value="SFV53590.1"/>
    <property type="molecule type" value="Genomic_DNA"/>
</dbReference>
<evidence type="ECO:0000313" key="1">
    <source>
        <dbReference type="EMBL" id="SFV53590.1"/>
    </source>
</evidence>
<protein>
    <recommendedName>
        <fullName evidence="2">Lipoprotein</fullName>
    </recommendedName>
</protein>
<name>A0A1W1BJ81_9ZZZZ</name>
<dbReference type="AlphaFoldDB" id="A0A1W1BJ81"/>
<reference evidence="1" key="1">
    <citation type="submission" date="2016-10" db="EMBL/GenBank/DDBJ databases">
        <authorList>
            <person name="de Groot N.N."/>
        </authorList>
    </citation>
    <scope>NUCLEOTIDE SEQUENCE</scope>
</reference>